<evidence type="ECO:0000313" key="3">
    <source>
        <dbReference type="Proteomes" id="UP001642409"/>
    </source>
</evidence>
<feature type="region of interest" description="Disordered" evidence="1">
    <location>
        <begin position="76"/>
        <end position="102"/>
    </location>
</feature>
<name>A0ABP1HLL0_9EUKA</name>
<evidence type="ECO:0000313" key="2">
    <source>
        <dbReference type="EMBL" id="CAL5997163.1"/>
    </source>
</evidence>
<dbReference type="Proteomes" id="UP001642409">
    <property type="component" value="Unassembled WGS sequence"/>
</dbReference>
<sequence length="159" mass="17917">MMKKVTLILKVLLLIYTQVSHILIFSFQLKQFSKSILSTLISQANTAVLQQRANEEAKLHYTSLITNALHEGTIATKQGQRDRQATGRRALRAPPGLEGAGAKQEGGLRQVFHKQFRHFISSYTTINYLKLVVLNSWATASFQSIRLTTIQICMSLSHF</sequence>
<organism evidence="2 3">
    <name type="scientific">Hexamita inflata</name>
    <dbReference type="NCBI Taxonomy" id="28002"/>
    <lineage>
        <taxon>Eukaryota</taxon>
        <taxon>Metamonada</taxon>
        <taxon>Diplomonadida</taxon>
        <taxon>Hexamitidae</taxon>
        <taxon>Hexamitinae</taxon>
        <taxon>Hexamita</taxon>
    </lineage>
</organism>
<comment type="caution">
    <text evidence="2">The sequence shown here is derived from an EMBL/GenBank/DDBJ whole genome shotgun (WGS) entry which is preliminary data.</text>
</comment>
<reference evidence="2 3" key="1">
    <citation type="submission" date="2024-07" db="EMBL/GenBank/DDBJ databases">
        <authorList>
            <person name="Akdeniz Z."/>
        </authorList>
    </citation>
    <scope>NUCLEOTIDE SEQUENCE [LARGE SCALE GENOMIC DNA]</scope>
</reference>
<evidence type="ECO:0000256" key="1">
    <source>
        <dbReference type="SAM" id="MobiDB-lite"/>
    </source>
</evidence>
<proteinExistence type="predicted"/>
<gene>
    <name evidence="2" type="ORF">HINF_LOCUS15110</name>
</gene>
<dbReference type="EMBL" id="CAXDID020000036">
    <property type="protein sequence ID" value="CAL5997163.1"/>
    <property type="molecule type" value="Genomic_DNA"/>
</dbReference>
<protein>
    <submittedName>
        <fullName evidence="2">Hypothetical_protein</fullName>
    </submittedName>
</protein>
<accession>A0ABP1HLL0</accession>
<keyword evidence="3" id="KW-1185">Reference proteome</keyword>